<dbReference type="GeneID" id="64660271"/>
<dbReference type="SUPFAM" id="SSF52058">
    <property type="entry name" value="L domain-like"/>
    <property type="match status" value="1"/>
</dbReference>
<protein>
    <submittedName>
        <fullName evidence="1">Uncharacterized protein</fullName>
    </submittedName>
</protein>
<sequence>MATVSNVNMSLPHLQTLHCDQFSQVAITFVAWHPSLTELDISIPSGLPYNLPQFPHPTLPRLPPFAQIKSFGINSVRLTTISAFIKAIQSSPSHLRIATSQASSPEDLEGFFILSRLRELHLLTGNPIRVFSTMGDSWPDLEVINLNDGYAEADPPTTTLRGLILLVNKCSLLRRAHLAINMNVLEEIEERPVPILGAKYLVLANTVVKNPRAVAFVFSLVFPKVKKVDGVDSDIWTR</sequence>
<reference evidence="1" key="1">
    <citation type="journal article" date="2020" name="New Phytol.">
        <title>Comparative genomics reveals dynamic genome evolution in host specialist ectomycorrhizal fungi.</title>
        <authorList>
            <person name="Lofgren L.A."/>
            <person name="Nguyen N.H."/>
            <person name="Vilgalys R."/>
            <person name="Ruytinx J."/>
            <person name="Liao H.L."/>
            <person name="Branco S."/>
            <person name="Kuo A."/>
            <person name="LaButti K."/>
            <person name="Lipzen A."/>
            <person name="Andreopoulos W."/>
            <person name="Pangilinan J."/>
            <person name="Riley R."/>
            <person name="Hundley H."/>
            <person name="Na H."/>
            <person name="Barry K."/>
            <person name="Grigoriev I.V."/>
            <person name="Stajich J.E."/>
            <person name="Kennedy P.G."/>
        </authorList>
    </citation>
    <scope>NUCLEOTIDE SEQUENCE</scope>
    <source>
        <strain evidence="1">FC203</strain>
    </source>
</reference>
<evidence type="ECO:0000313" key="1">
    <source>
        <dbReference type="EMBL" id="KAG1907699.1"/>
    </source>
</evidence>
<name>A0AAD4EMF3_9AGAM</name>
<organism evidence="1 2">
    <name type="scientific">Suillus fuscotomentosus</name>
    <dbReference type="NCBI Taxonomy" id="1912939"/>
    <lineage>
        <taxon>Eukaryota</taxon>
        <taxon>Fungi</taxon>
        <taxon>Dikarya</taxon>
        <taxon>Basidiomycota</taxon>
        <taxon>Agaricomycotina</taxon>
        <taxon>Agaricomycetes</taxon>
        <taxon>Agaricomycetidae</taxon>
        <taxon>Boletales</taxon>
        <taxon>Suillineae</taxon>
        <taxon>Suillaceae</taxon>
        <taxon>Suillus</taxon>
    </lineage>
</organism>
<accession>A0AAD4EMF3</accession>
<dbReference type="EMBL" id="JABBWK010000002">
    <property type="protein sequence ID" value="KAG1907699.1"/>
    <property type="molecule type" value="Genomic_DNA"/>
</dbReference>
<dbReference type="RefSeq" id="XP_041233274.1">
    <property type="nucleotide sequence ID" value="XM_041365973.1"/>
</dbReference>
<dbReference type="Proteomes" id="UP001195769">
    <property type="component" value="Unassembled WGS sequence"/>
</dbReference>
<dbReference type="InterPro" id="IPR032675">
    <property type="entry name" value="LRR_dom_sf"/>
</dbReference>
<dbReference type="AlphaFoldDB" id="A0AAD4EMF3"/>
<dbReference type="Gene3D" id="3.80.10.10">
    <property type="entry name" value="Ribonuclease Inhibitor"/>
    <property type="match status" value="1"/>
</dbReference>
<evidence type="ECO:0000313" key="2">
    <source>
        <dbReference type="Proteomes" id="UP001195769"/>
    </source>
</evidence>
<keyword evidence="2" id="KW-1185">Reference proteome</keyword>
<gene>
    <name evidence="1" type="ORF">F5891DRAFT_1180726</name>
</gene>
<comment type="caution">
    <text evidence="1">The sequence shown here is derived from an EMBL/GenBank/DDBJ whole genome shotgun (WGS) entry which is preliminary data.</text>
</comment>
<proteinExistence type="predicted"/>